<protein>
    <submittedName>
        <fullName evidence="2">WYL domain-containing protein</fullName>
    </submittedName>
</protein>
<accession>A0A5B7T559</accession>
<reference evidence="2 3" key="1">
    <citation type="submission" date="2019-05" db="EMBL/GenBank/DDBJ databases">
        <title>Genome Sequence of Lactobacillus futsaii Y97, a Potential Probiotic Strain Isolated from the Futsai of Taiwan.</title>
        <authorList>
            <person name="Du X."/>
        </authorList>
    </citation>
    <scope>NUCLEOTIDE SEQUENCE [LARGE SCALE GENOMIC DNA]</scope>
    <source>
        <strain evidence="2 3">Y97</strain>
    </source>
</reference>
<dbReference type="PROSITE" id="PS52050">
    <property type="entry name" value="WYL"/>
    <property type="match status" value="1"/>
</dbReference>
<dbReference type="KEGG" id="lft:FG051_11080"/>
<proteinExistence type="predicted"/>
<evidence type="ECO:0000313" key="2">
    <source>
        <dbReference type="EMBL" id="QCX25600.1"/>
    </source>
</evidence>
<dbReference type="InterPro" id="IPR026881">
    <property type="entry name" value="WYL_dom"/>
</dbReference>
<dbReference type="Pfam" id="PF13280">
    <property type="entry name" value="WYL"/>
    <property type="match status" value="1"/>
</dbReference>
<organism evidence="2 3">
    <name type="scientific">Companilactobacillus futsaii</name>
    <dbReference type="NCBI Taxonomy" id="938155"/>
    <lineage>
        <taxon>Bacteria</taxon>
        <taxon>Bacillati</taxon>
        <taxon>Bacillota</taxon>
        <taxon>Bacilli</taxon>
        <taxon>Lactobacillales</taxon>
        <taxon>Lactobacillaceae</taxon>
        <taxon>Companilactobacillus</taxon>
    </lineage>
</organism>
<evidence type="ECO:0000313" key="3">
    <source>
        <dbReference type="Proteomes" id="UP000310673"/>
    </source>
</evidence>
<evidence type="ECO:0000259" key="1">
    <source>
        <dbReference type="Pfam" id="PF13280"/>
    </source>
</evidence>
<dbReference type="AlphaFoldDB" id="A0A5B7T559"/>
<dbReference type="EMBL" id="CP040736">
    <property type="protein sequence ID" value="QCX25600.1"/>
    <property type="molecule type" value="Genomic_DNA"/>
</dbReference>
<sequence>MTGGFKMEDDKEKLDPEYQDIEKSGSRYRILNIFTRFLNHETMTMDWATEHYEANKTAIQKDFKLIRRILAQQMPNRELILDKTNSEYHISREGLIDGADAIALLKMLIGTRAFSKEELKDFFSDILDLVDDSAYRNIKILLSATMAEYKPVKVSDDLRERIRRLSECILKKRSVTFKYHSSRQGSDASKDIIGVPINMYFDTSYYYVMIYVLKDADPKDNPRIFRLDRFEFPISSSKRAINIPYSKKVDEGTMLNKTHLLKMGNDVNYRFEYFSYPQTALDKLPGSRIVEKKENGVIIEGSIFTEGALLWIFSQGNQLKVLGPSSLIKEVKQRLIDTMKLYEN</sequence>
<name>A0A5B7T559_9LACO</name>
<dbReference type="STRING" id="1423818.FC88_GL002284"/>
<feature type="domain" description="WYL" evidence="1">
    <location>
        <begin position="162"/>
        <end position="231"/>
    </location>
</feature>
<gene>
    <name evidence="2" type="ORF">FG051_11080</name>
</gene>
<dbReference type="Proteomes" id="UP000310673">
    <property type="component" value="Chromosome"/>
</dbReference>